<evidence type="ECO:0000256" key="2">
    <source>
        <dbReference type="SAM" id="Phobius"/>
    </source>
</evidence>
<dbReference type="EMBL" id="LSRX01000381">
    <property type="protein sequence ID" value="OLP98912.1"/>
    <property type="molecule type" value="Genomic_DNA"/>
</dbReference>
<sequence>MVHVHSADKLFLGMDANESFRGTTAGKTSSDTGRGEKLLEKMAAAWAKVPQQELAAPFFFPYNEQMRPRRLDYVVVKKLLRAEGGVLQLREFASSDHEPVLVRFEKPAQKMPPSAPKPWGTRRPKAPSVVEHILASTEILTGDPGLTAKQAETDFRTTASNTSNGRQPNWIVLDKGAGQTKRLYEADGKEEATMNLLRAVSTHPGKPAGTAWRSVGTRVTALTFARVEQAKPKAIAADDSGLRMNPWSITERGHFKQDLGGLAAFSRLMTKPFLHGWCLREKQFFPIATAMASSDIDGSPMPAAFHHTSTMSLNLDEVLRSEFRAAYDQAEANKQHSDLSDVFSNESGLVEHCSQVIDSQLFMLVFLILTVYALFATDLDTLFGTVDSRYVLSIVTTVVFLLFGVELLLLSLFKYDYAFRAFFWLDLVALVSLLPETWFVQQLFASDSLVAARSTRMMKAIRLVIRSSKATRLNRFTRMVRVSAMLPRLFQAATRKPEDSGKDVEALLDRKLHRIFVYLDKDQDGMVSAALVDVIVRRILRKKRPRRSLTRMLTRNLPAVPALRRENSGVSDVGGAMGEMASRRVTVRSASSDECEGVDSSPARRVGNSPRSPISSRRVEKLQTFATLQSADSVVCSQSLAEDAARLDLEAILRAGGRILSVLVMGTMRNQCFNIVDFVTSFQQLELLREVTKESQGPPPAKMCLEAFQRWLAWAGLPRCIMADRGSHNRGCFMGNLTEKGVNVRYAATEAPWMLGKVERHGGLAKAVIRKAVPSVPAVGADALRSVIQEVVSVNNTTMNVSGFSPSQWVLGRNPREPGTLTDEQAWNDIGAMEGKFNGADAFALRQKSRLEAKKAMVKLDTSRRIQKALTKHAAPIKEQYKTGDYVVYRRDVQAGHLWVKDEDGDVMFGEQKGRILDSRNKLAVFDPDQEPRRELNEVMSKCTSTDHWKDGSSDVVRDEWGLVPEASGLTDLTWTGFSLFRVRSESPLDLPGFPELAPDTPEFRAFVAERFRPGSEQQAGKKPRKMNYFKCEDHVKEGIKGARKEEWEEYQRYNAAIPVQGEMLQQLLNEGNKPIPSQWIDVDKNEHQKGSEDYRPKYRVPEEAMLLCSLYYLLGSDGLPAIILATHVDDLLWCATPEGTETMERILAKFDVGKIEDTDFRFCGRRFRQAEDFSVRIDTEDNTRQIRKINRTKATDHATEAEVTVNSLQRSCSKATIADLKEANRVVELAQADQVDRHGHAGAMRVPQEQRNYLGRWQTGRGSSDTYMITPRQVVLEIQEKVLSGISYGGDFGNDIFVETELVEAIIDFAKARGDPGRIRTLHQIMHGPPCKPTLQQNFPLLQDSTIQIGSAVDDDPMDIVLPQPSEEAPYFITASRRAGFKRLHRRGGCPVTLAQVYDTRECGSWRQSPRSHVSRVVQRMATDNQKKCHLHEKVDADLVFTLDEAGVPLAAQYELSLQYPSVRRFAAMADSKTELRTALKADLLIDPDVGATQRASMASLVTAWQACSDMAEIERQQRSEAKVLGVPRTLSFTDRNAMLHAYERSYGHLEDREQPSSDYVALKVDEIEQGELLASALDEVGSKDEALTLSVQSFVDASGRLRVTRERKKSKLPKDSEELRAKLCLEATAMTMLGAKFQTRAWFVRLEPQVFANYAEYLLGDKCYRLQVPKADSEGSETLSPPWGVLLRYEQAVRKEAYKNAVRENRSIADTLPEACKNSEIKEIHFLSPTVLARRDMHTSSRVPGAEPPNPCKRKWNQQLDHQLTQLIQQAQAWGVYKGKGKKKGFAKGKTITGRPDKKFGFLHSVTPDGKQICYKFQVPVIFQPRSDIIEVLYLFAGAARASDVAFFLKSYSHYLQVPITLHEVDILRQPQAHNLCDQKVWDRIFSDIQRGRYLYVIMGLGHEPPGPKPLRTSEWPRGFPWLAKSDHDEVTLANVLIDRVLQAATEQARQGHFFIIEHPEQLGVSQGLVPASIWDWPEMRALVSEAQAGTFALHQCQFGSATCKPTRGVGATEIVHNLSSSEGDGSSGSDQDVEDPKKEMFRLASGRCKDCPFTDQALWELREEWFKLLGDSPNLREVPPHQPFFMAAIEATLIKMGDEDTEILTKVPGDNYRDGRMVGVGEAIPSAPLVTLVFRPKVKTRKYDESDYTPVAANYSSAKENGATIESQFWDEERLGWMYPLTLAQRRFGSKLRVASLAAIPKDESSVRVIFDGTHHIRVNNEITIHDQLEFPGPGDIAKVMDVCQNSDCGVVLSLAADIAKVLRGLVENKYVITGYAFAELVGRLGFASQAVPWIRLEDSDMEIFNSLRATYGNHEQAPKFIGQVGDETRRMSYENFLASAISRGLAEDSTKLPWEQGIWASQPAHLKLQHRHHAVGLGDLFVPSAQPAVSAPVTSVQHAYPDFVKKRLRLGTLHRDESEIRTQQLRKLRTIVLQDPSQSELGNALVSAAGALQDEDIVARSFRDAFMGKSTGTLIKRVSSLWGFCSFLNDRIVPPLDFREELLYEFLNKIREANRGATAASSLLSAIRFLHGVIKIRGLPKEVSFSARCEGLARGELGRKRPTKQSQVLTSDQVWALEKLVVESSPSVEVRCSLLCTLVPAGMILST</sequence>
<name>A0A1Q9DUR5_SYMMI</name>
<evidence type="ECO:0000313" key="5">
    <source>
        <dbReference type="Proteomes" id="UP000186817"/>
    </source>
</evidence>
<accession>A0A1Q9DUR5</accession>
<dbReference type="Proteomes" id="UP000186817">
    <property type="component" value="Unassembled WGS sequence"/>
</dbReference>
<keyword evidence="2" id="KW-0472">Membrane</keyword>
<dbReference type="Gene3D" id="3.30.420.10">
    <property type="entry name" value="Ribonuclease H-like superfamily/Ribonuclease H"/>
    <property type="match status" value="1"/>
</dbReference>
<dbReference type="OrthoDB" id="446901at2759"/>
<reference evidence="4 5" key="1">
    <citation type="submission" date="2016-02" db="EMBL/GenBank/DDBJ databases">
        <title>Genome analysis of coral dinoflagellate symbionts highlights evolutionary adaptations to a symbiotic lifestyle.</title>
        <authorList>
            <person name="Aranda M."/>
            <person name="Li Y."/>
            <person name="Liew Y.J."/>
            <person name="Baumgarten S."/>
            <person name="Simakov O."/>
            <person name="Wilson M."/>
            <person name="Piel J."/>
            <person name="Ashoor H."/>
            <person name="Bougouffa S."/>
            <person name="Bajic V.B."/>
            <person name="Ryu T."/>
            <person name="Ravasi T."/>
            <person name="Bayer T."/>
            <person name="Micklem G."/>
            <person name="Kim H."/>
            <person name="Bhak J."/>
            <person name="Lajeunesse T.C."/>
            <person name="Voolstra C.R."/>
        </authorList>
    </citation>
    <scope>NUCLEOTIDE SEQUENCE [LARGE SCALE GENOMIC DNA]</scope>
    <source>
        <strain evidence="4 5">CCMP2467</strain>
    </source>
</reference>
<evidence type="ECO:0000313" key="4">
    <source>
        <dbReference type="EMBL" id="OLP98912.1"/>
    </source>
</evidence>
<dbReference type="GO" id="GO:0015074">
    <property type="term" value="P:DNA integration"/>
    <property type="evidence" value="ECO:0007669"/>
    <property type="project" value="InterPro"/>
</dbReference>
<feature type="region of interest" description="Disordered" evidence="1">
    <location>
        <begin position="584"/>
        <end position="614"/>
    </location>
</feature>
<dbReference type="InterPro" id="IPR036397">
    <property type="entry name" value="RNaseH_sf"/>
</dbReference>
<dbReference type="PROSITE" id="PS50994">
    <property type="entry name" value="INTEGRASE"/>
    <property type="match status" value="1"/>
</dbReference>
<keyword evidence="5" id="KW-1185">Reference proteome</keyword>
<keyword evidence="2" id="KW-1133">Transmembrane helix</keyword>
<feature type="transmembrane region" description="Helical" evidence="2">
    <location>
        <begin position="389"/>
        <end position="409"/>
    </location>
</feature>
<dbReference type="PANTHER" id="PTHR43336:SF3">
    <property type="entry name" value="GUANYLATE CYCLASE DOMAIN-CONTAINING PROTEIN"/>
    <property type="match status" value="1"/>
</dbReference>
<feature type="region of interest" description="Disordered" evidence="1">
    <location>
        <begin position="2020"/>
        <end position="2039"/>
    </location>
</feature>
<feature type="transmembrane region" description="Helical" evidence="2">
    <location>
        <begin position="361"/>
        <end position="377"/>
    </location>
</feature>
<organism evidence="4 5">
    <name type="scientific">Symbiodinium microadriaticum</name>
    <name type="common">Dinoflagellate</name>
    <name type="synonym">Zooxanthella microadriatica</name>
    <dbReference type="NCBI Taxonomy" id="2951"/>
    <lineage>
        <taxon>Eukaryota</taxon>
        <taxon>Sar</taxon>
        <taxon>Alveolata</taxon>
        <taxon>Dinophyceae</taxon>
        <taxon>Suessiales</taxon>
        <taxon>Symbiodiniaceae</taxon>
        <taxon>Symbiodinium</taxon>
    </lineage>
</organism>
<dbReference type="GO" id="GO:0003676">
    <property type="term" value="F:nucleic acid binding"/>
    <property type="evidence" value="ECO:0007669"/>
    <property type="project" value="InterPro"/>
</dbReference>
<evidence type="ECO:0000256" key="1">
    <source>
        <dbReference type="SAM" id="MobiDB-lite"/>
    </source>
</evidence>
<keyword evidence="2" id="KW-0812">Transmembrane</keyword>
<dbReference type="SUPFAM" id="SSF53098">
    <property type="entry name" value="Ribonuclease H-like"/>
    <property type="match status" value="1"/>
</dbReference>
<comment type="caution">
    <text evidence="4">The sequence shown here is derived from an EMBL/GenBank/DDBJ whole genome shotgun (WGS) entry which is preliminary data.</text>
</comment>
<proteinExistence type="predicted"/>
<dbReference type="PANTHER" id="PTHR43336">
    <property type="entry name" value="OXYGEN SENSOR HISTIDINE KINASE RESPONSE REGULATOR DEVS/DOSS"/>
    <property type="match status" value="1"/>
</dbReference>
<dbReference type="InterPro" id="IPR001584">
    <property type="entry name" value="Integrase_cat-core"/>
</dbReference>
<dbReference type="InterPro" id="IPR012337">
    <property type="entry name" value="RNaseH-like_sf"/>
</dbReference>
<feature type="domain" description="Integrase catalytic" evidence="3">
    <location>
        <begin position="705"/>
        <end position="814"/>
    </location>
</feature>
<evidence type="ECO:0000259" key="3">
    <source>
        <dbReference type="PROSITE" id="PS50994"/>
    </source>
</evidence>
<gene>
    <name evidence="4" type="ORF">AK812_SmicGene18601</name>
</gene>
<protein>
    <recommendedName>
        <fullName evidence="3">Integrase catalytic domain-containing protein</fullName>
    </recommendedName>
</protein>
<feature type="compositionally biased region" description="Low complexity" evidence="1">
    <location>
        <begin position="2022"/>
        <end position="2033"/>
    </location>
</feature>